<evidence type="ECO:0000256" key="8">
    <source>
        <dbReference type="SAM" id="Phobius"/>
    </source>
</evidence>
<dbReference type="GO" id="GO:0015267">
    <property type="term" value="F:channel activity"/>
    <property type="evidence" value="ECO:0007669"/>
    <property type="project" value="InterPro"/>
</dbReference>
<feature type="transmembrane region" description="Helical" evidence="8">
    <location>
        <begin position="140"/>
        <end position="161"/>
    </location>
</feature>
<keyword evidence="3 6" id="KW-0812">Transmembrane</keyword>
<keyword evidence="2 6" id="KW-0813">Transport</keyword>
<dbReference type="EMBL" id="FZNR01000005">
    <property type="protein sequence ID" value="SNR73217.1"/>
    <property type="molecule type" value="Genomic_DNA"/>
</dbReference>
<dbReference type="RefSeq" id="WP_089293804.1">
    <property type="nucleotide sequence ID" value="NZ_BOMU01000035.1"/>
</dbReference>
<protein>
    <submittedName>
        <fullName evidence="9">Aquaporin Z</fullName>
    </submittedName>
</protein>
<feature type="transmembrane region" description="Helical" evidence="8">
    <location>
        <begin position="108"/>
        <end position="128"/>
    </location>
</feature>
<evidence type="ECO:0000313" key="9">
    <source>
        <dbReference type="EMBL" id="SNR73217.1"/>
    </source>
</evidence>
<dbReference type="InterPro" id="IPR000425">
    <property type="entry name" value="MIP"/>
</dbReference>
<evidence type="ECO:0000313" key="10">
    <source>
        <dbReference type="Proteomes" id="UP000198415"/>
    </source>
</evidence>
<keyword evidence="10" id="KW-1185">Reference proteome</keyword>
<dbReference type="OrthoDB" id="9807293at2"/>
<reference evidence="9 10" key="1">
    <citation type="submission" date="2017-06" db="EMBL/GenBank/DDBJ databases">
        <authorList>
            <person name="Kim H.J."/>
            <person name="Triplett B.A."/>
        </authorList>
    </citation>
    <scope>NUCLEOTIDE SEQUENCE [LARGE SCALE GENOMIC DNA]</scope>
    <source>
        <strain evidence="9 10">DSM 43151</strain>
    </source>
</reference>
<accession>A0A238YPZ8</accession>
<dbReference type="AlphaFoldDB" id="A0A238YPZ8"/>
<comment type="subcellular location">
    <subcellularLocation>
        <location evidence="1">Membrane</location>
        <topology evidence="1">Multi-pass membrane protein</topology>
    </subcellularLocation>
</comment>
<gene>
    <name evidence="9" type="ORF">SAMN06264365_10590</name>
</gene>
<dbReference type="PROSITE" id="PS00221">
    <property type="entry name" value="MIP"/>
    <property type="match status" value="2"/>
</dbReference>
<evidence type="ECO:0000256" key="4">
    <source>
        <dbReference type="ARBA" id="ARBA00022989"/>
    </source>
</evidence>
<dbReference type="GO" id="GO:0016020">
    <property type="term" value="C:membrane"/>
    <property type="evidence" value="ECO:0007669"/>
    <property type="project" value="UniProtKB-SubCell"/>
</dbReference>
<keyword evidence="4 8" id="KW-1133">Transmembrane helix</keyword>
<dbReference type="Gene3D" id="1.20.1080.10">
    <property type="entry name" value="Glycerol uptake facilitator protein"/>
    <property type="match status" value="2"/>
</dbReference>
<dbReference type="PANTHER" id="PTHR45724">
    <property type="entry name" value="AQUAPORIN NIP2-1"/>
    <property type="match status" value="1"/>
</dbReference>
<dbReference type="Proteomes" id="UP000198415">
    <property type="component" value="Unassembled WGS sequence"/>
</dbReference>
<feature type="transmembrane region" description="Helical" evidence="8">
    <location>
        <begin position="73"/>
        <end position="93"/>
    </location>
</feature>
<feature type="transmembrane region" description="Helical" evidence="8">
    <location>
        <begin position="12"/>
        <end position="43"/>
    </location>
</feature>
<evidence type="ECO:0000256" key="7">
    <source>
        <dbReference type="SAM" id="MobiDB-lite"/>
    </source>
</evidence>
<dbReference type="InterPro" id="IPR023271">
    <property type="entry name" value="Aquaporin-like"/>
</dbReference>
<dbReference type="SUPFAM" id="SSF81338">
    <property type="entry name" value="Aquaporin-like"/>
    <property type="match status" value="1"/>
</dbReference>
<keyword evidence="5 8" id="KW-0472">Membrane</keyword>
<sequence>MRRYAAEAIGTFFLMFVITTTGLLATGAAPFAIAAVLAVMVYAGGHLSGAHYNPAVTIAVAVRNRLPWRNVPAYWTAQILGALGGAVVARYIVVDHAAAPAFTASGRALSAAATAELLLTFALAYVVLNVATSKETSGNSFYGLAIGGTVLAGALAVGGVSGGAFNPAVTVGAATAGLLNWGLVALYLAVQLAAGALAGLVFRALNPDDIAEVVAPETDLETQLADITTGLESLTMAFQGLPERRADSPRGPVFPELSHGDR</sequence>
<dbReference type="InterPro" id="IPR022357">
    <property type="entry name" value="MIP_CS"/>
</dbReference>
<evidence type="ECO:0000256" key="1">
    <source>
        <dbReference type="ARBA" id="ARBA00004141"/>
    </source>
</evidence>
<dbReference type="PRINTS" id="PR00783">
    <property type="entry name" value="MINTRINSICP"/>
</dbReference>
<organism evidence="9 10">
    <name type="scientific">Actinoplanes regularis</name>
    <dbReference type="NCBI Taxonomy" id="52697"/>
    <lineage>
        <taxon>Bacteria</taxon>
        <taxon>Bacillati</taxon>
        <taxon>Actinomycetota</taxon>
        <taxon>Actinomycetes</taxon>
        <taxon>Micromonosporales</taxon>
        <taxon>Micromonosporaceae</taxon>
        <taxon>Actinoplanes</taxon>
    </lineage>
</organism>
<evidence type="ECO:0000256" key="3">
    <source>
        <dbReference type="ARBA" id="ARBA00022692"/>
    </source>
</evidence>
<evidence type="ECO:0000256" key="5">
    <source>
        <dbReference type="ARBA" id="ARBA00023136"/>
    </source>
</evidence>
<comment type="similarity">
    <text evidence="6">Belongs to the MIP/aquaporin (TC 1.A.8) family.</text>
</comment>
<dbReference type="InterPro" id="IPR034294">
    <property type="entry name" value="Aquaporin_transptr"/>
</dbReference>
<name>A0A238YPZ8_9ACTN</name>
<feature type="region of interest" description="Disordered" evidence="7">
    <location>
        <begin position="242"/>
        <end position="262"/>
    </location>
</feature>
<proteinExistence type="inferred from homology"/>
<feature type="transmembrane region" description="Helical" evidence="8">
    <location>
        <begin position="181"/>
        <end position="202"/>
    </location>
</feature>
<dbReference type="Pfam" id="PF00230">
    <property type="entry name" value="MIP"/>
    <property type="match status" value="1"/>
</dbReference>
<evidence type="ECO:0000256" key="6">
    <source>
        <dbReference type="RuleBase" id="RU000477"/>
    </source>
</evidence>
<evidence type="ECO:0000256" key="2">
    <source>
        <dbReference type="ARBA" id="ARBA00022448"/>
    </source>
</evidence>
<dbReference type="PANTHER" id="PTHR45724:SF13">
    <property type="entry name" value="AQUAPORIN NIP1-1-RELATED"/>
    <property type="match status" value="1"/>
</dbReference>